<evidence type="ECO:0000259" key="1">
    <source>
        <dbReference type="Pfam" id="PF13508"/>
    </source>
</evidence>
<proteinExistence type="predicted"/>
<dbReference type="InterPro" id="IPR052523">
    <property type="entry name" value="Trichothecene_AcTrans"/>
</dbReference>
<sequence length="179" mass="19995">MSLLPNFGGVMVRSLMLSPGVSHVYTARDETGTLVGFTIFALPGQLMCSTDEQRQNGRVTEYMNKLSPEGRTYYAETMGKEVPKANDEAFGIEAAERNTYWCNLAMVRADHQGKGIAKAMFELAFAEAAKTGAMVALTTTNIRNVPIYEKIGLKLYGEKKFLSPWVEWTLWFFARDTAE</sequence>
<reference evidence="2 3" key="1">
    <citation type="journal article" date="2015" name="Sci. Rep.">
        <title>Chromosome-level genome map provides insights into diverse defense mechanisms in the medicinal fungus Ganoderma sinense.</title>
        <authorList>
            <person name="Zhu Y."/>
            <person name="Xu J."/>
            <person name="Sun C."/>
            <person name="Zhou S."/>
            <person name="Xu H."/>
            <person name="Nelson D.R."/>
            <person name="Qian J."/>
            <person name="Song J."/>
            <person name="Luo H."/>
            <person name="Xiang L."/>
            <person name="Li Y."/>
            <person name="Xu Z."/>
            <person name="Ji A."/>
            <person name="Wang L."/>
            <person name="Lu S."/>
            <person name="Hayward A."/>
            <person name="Sun W."/>
            <person name="Li X."/>
            <person name="Schwartz D.C."/>
            <person name="Wang Y."/>
            <person name="Chen S."/>
        </authorList>
    </citation>
    <scope>NUCLEOTIDE SEQUENCE [LARGE SCALE GENOMIC DNA]</scope>
    <source>
        <strain evidence="2 3">ZZ0214-1</strain>
    </source>
</reference>
<dbReference type="OrthoDB" id="61113at2759"/>
<dbReference type="PANTHER" id="PTHR42791:SF1">
    <property type="entry name" value="N-ACETYLTRANSFERASE DOMAIN-CONTAINING PROTEIN"/>
    <property type="match status" value="1"/>
</dbReference>
<evidence type="ECO:0000313" key="2">
    <source>
        <dbReference type="EMBL" id="PIL34495.1"/>
    </source>
</evidence>
<accession>A0A2G8SL51</accession>
<dbReference type="CDD" id="cd04301">
    <property type="entry name" value="NAT_SF"/>
    <property type="match status" value="1"/>
</dbReference>
<dbReference type="GO" id="GO:0016747">
    <property type="term" value="F:acyltransferase activity, transferring groups other than amino-acyl groups"/>
    <property type="evidence" value="ECO:0007669"/>
    <property type="project" value="InterPro"/>
</dbReference>
<dbReference type="STRING" id="1077348.A0A2G8SL51"/>
<dbReference type="Proteomes" id="UP000230002">
    <property type="component" value="Unassembled WGS sequence"/>
</dbReference>
<organism evidence="2 3">
    <name type="scientific">Ganoderma sinense ZZ0214-1</name>
    <dbReference type="NCBI Taxonomy" id="1077348"/>
    <lineage>
        <taxon>Eukaryota</taxon>
        <taxon>Fungi</taxon>
        <taxon>Dikarya</taxon>
        <taxon>Basidiomycota</taxon>
        <taxon>Agaricomycotina</taxon>
        <taxon>Agaricomycetes</taxon>
        <taxon>Polyporales</taxon>
        <taxon>Polyporaceae</taxon>
        <taxon>Ganoderma</taxon>
    </lineage>
</organism>
<evidence type="ECO:0000313" key="3">
    <source>
        <dbReference type="Proteomes" id="UP000230002"/>
    </source>
</evidence>
<keyword evidence="3" id="KW-1185">Reference proteome</keyword>
<dbReference type="Pfam" id="PF13508">
    <property type="entry name" value="Acetyltransf_7"/>
    <property type="match status" value="1"/>
</dbReference>
<comment type="caution">
    <text evidence="2">The sequence shown here is derived from an EMBL/GenBank/DDBJ whole genome shotgun (WGS) entry which is preliminary data.</text>
</comment>
<dbReference type="EMBL" id="AYKW01000005">
    <property type="protein sequence ID" value="PIL34495.1"/>
    <property type="molecule type" value="Genomic_DNA"/>
</dbReference>
<name>A0A2G8SL51_9APHY</name>
<dbReference type="SUPFAM" id="SSF55729">
    <property type="entry name" value="Acyl-CoA N-acyltransferases (Nat)"/>
    <property type="match status" value="1"/>
</dbReference>
<dbReference type="AlphaFoldDB" id="A0A2G8SL51"/>
<dbReference type="InterPro" id="IPR000182">
    <property type="entry name" value="GNAT_dom"/>
</dbReference>
<dbReference type="PANTHER" id="PTHR42791">
    <property type="entry name" value="GNAT FAMILY ACETYLTRANSFERASE"/>
    <property type="match status" value="1"/>
</dbReference>
<gene>
    <name evidence="2" type="ORF">GSI_03272</name>
</gene>
<dbReference type="Gene3D" id="3.40.630.30">
    <property type="match status" value="1"/>
</dbReference>
<protein>
    <recommendedName>
        <fullName evidence="1">N-acetyltransferase domain-containing protein</fullName>
    </recommendedName>
</protein>
<feature type="domain" description="N-acetyltransferase" evidence="1">
    <location>
        <begin position="72"/>
        <end position="152"/>
    </location>
</feature>
<dbReference type="InterPro" id="IPR016181">
    <property type="entry name" value="Acyl_CoA_acyltransferase"/>
</dbReference>